<dbReference type="AlphaFoldDB" id="A0A432ZPY5"/>
<evidence type="ECO:0000313" key="2">
    <source>
        <dbReference type="Proteomes" id="UP000287996"/>
    </source>
</evidence>
<dbReference type="RefSeq" id="WP_126842145.1">
    <property type="nucleotide sequence ID" value="NZ_PIQH01000007.1"/>
</dbReference>
<dbReference type="EMBL" id="PIQH01000007">
    <property type="protein sequence ID" value="RUO79969.1"/>
    <property type="molecule type" value="Genomic_DNA"/>
</dbReference>
<evidence type="ECO:0000313" key="1">
    <source>
        <dbReference type="EMBL" id="RUO79969.1"/>
    </source>
</evidence>
<evidence type="ECO:0008006" key="3">
    <source>
        <dbReference type="Google" id="ProtNLM"/>
    </source>
</evidence>
<dbReference type="OrthoDB" id="6996126at2"/>
<reference evidence="1 2" key="1">
    <citation type="journal article" date="2011" name="Front. Microbiol.">
        <title>Genomic signatures of strain selection and enhancement in Bacillus atrophaeus var. globigii, a historical biowarfare simulant.</title>
        <authorList>
            <person name="Gibbons H.S."/>
            <person name="Broomall S.M."/>
            <person name="McNew L.A."/>
            <person name="Daligault H."/>
            <person name="Chapman C."/>
            <person name="Bruce D."/>
            <person name="Karavis M."/>
            <person name="Krepps M."/>
            <person name="McGregor P.A."/>
            <person name="Hong C."/>
            <person name="Park K.H."/>
            <person name="Akmal A."/>
            <person name="Feldman A."/>
            <person name="Lin J.S."/>
            <person name="Chang W.E."/>
            <person name="Higgs B.W."/>
            <person name="Demirev P."/>
            <person name="Lindquist J."/>
            <person name="Liem A."/>
            <person name="Fochler E."/>
            <person name="Read T.D."/>
            <person name="Tapia R."/>
            <person name="Johnson S."/>
            <person name="Bishop-Lilly K.A."/>
            <person name="Detter C."/>
            <person name="Han C."/>
            <person name="Sozhamannan S."/>
            <person name="Rosenzweig C.N."/>
            <person name="Skowronski E.W."/>
        </authorList>
    </citation>
    <scope>NUCLEOTIDE SEQUENCE [LARGE SCALE GENOMIC DNA]</scope>
    <source>
        <strain evidence="1 2">CC-PW-9</strain>
    </source>
</reference>
<accession>A0A432ZPY5</accession>
<comment type="caution">
    <text evidence="1">The sequence shown here is derived from an EMBL/GenBank/DDBJ whole genome shotgun (WGS) entry which is preliminary data.</text>
</comment>
<name>A0A432ZPY5_9GAMM</name>
<dbReference type="Proteomes" id="UP000287996">
    <property type="component" value="Unassembled WGS sequence"/>
</dbReference>
<organism evidence="1 2">
    <name type="scientific">Idiomarina tyrosinivorans</name>
    <dbReference type="NCBI Taxonomy" id="1445662"/>
    <lineage>
        <taxon>Bacteria</taxon>
        <taxon>Pseudomonadati</taxon>
        <taxon>Pseudomonadota</taxon>
        <taxon>Gammaproteobacteria</taxon>
        <taxon>Alteromonadales</taxon>
        <taxon>Idiomarinaceae</taxon>
        <taxon>Idiomarina</taxon>
    </lineage>
</organism>
<proteinExistence type="predicted"/>
<keyword evidence="2" id="KW-1185">Reference proteome</keyword>
<sequence length="98" mass="11491">MRKSDKKMENQIIQRLTDVCETMKPQLSGFIWLTHTVDYQRFPASLTVTLVFNEEVAESVLMEEFKQLIPLVQHALKPVIGKHLPAKQIEARREHRLH</sequence>
<gene>
    <name evidence="1" type="ORF">CWI84_08390</name>
</gene>
<protein>
    <recommendedName>
        <fullName evidence="3">Fis family transcriptional regulator</fullName>
    </recommendedName>
</protein>